<protein>
    <recommendedName>
        <fullName evidence="2">VTT domain-containing protein</fullName>
    </recommendedName>
</protein>
<dbReference type="Proteomes" id="UP001206983">
    <property type="component" value="Unassembled WGS sequence"/>
</dbReference>
<keyword evidence="1" id="KW-1133">Transmembrane helix</keyword>
<feature type="transmembrane region" description="Helical" evidence="1">
    <location>
        <begin position="147"/>
        <end position="173"/>
    </location>
</feature>
<feature type="transmembrane region" description="Helical" evidence="1">
    <location>
        <begin position="179"/>
        <end position="201"/>
    </location>
</feature>
<feature type="transmembrane region" description="Helical" evidence="1">
    <location>
        <begin position="96"/>
        <end position="117"/>
    </location>
</feature>
<proteinExistence type="predicted"/>
<sequence>MTSEDPILHSRNTALSSCDPGREKSRRIFLVIALAVVLWSVFLSLYDPVQIVKMLGVRNAYIFVFLLAMIGGVSLFTTTLFYTSLIAISFSGVDPVWLSLSASTGLLSGDLVIYHLSRTGSQCIPERYGSIVARLRRRTEKYSDGKMIILIFFYSMTPLPSDAISIVLGISSFPIRKMVLPLILGKSMLILVLMELAMLGYSYF</sequence>
<dbReference type="Pfam" id="PF09335">
    <property type="entry name" value="VTT_dom"/>
    <property type="match status" value="1"/>
</dbReference>
<accession>A0AAE3HAQ1</accession>
<reference evidence="3 4" key="1">
    <citation type="journal article" date="2011" name="Appl. Environ. Microbiol.">
        <title>Methanogenic archaea isolated from Taiwan's Chelungpu fault.</title>
        <authorList>
            <person name="Wu S.Y."/>
            <person name="Lai M.C."/>
        </authorList>
    </citation>
    <scope>NUCLEOTIDE SEQUENCE [LARGE SCALE GENOMIC DNA]</scope>
    <source>
        <strain evidence="3 4">St545Mb</strain>
    </source>
</reference>
<dbReference type="EMBL" id="JTEO01000004">
    <property type="protein sequence ID" value="MCQ6962673.1"/>
    <property type="molecule type" value="Genomic_DNA"/>
</dbReference>
<dbReference type="AlphaFoldDB" id="A0AAE3HAQ1"/>
<feature type="transmembrane region" description="Helical" evidence="1">
    <location>
        <begin position="61"/>
        <end position="90"/>
    </location>
</feature>
<comment type="caution">
    <text evidence="3">The sequence shown here is derived from an EMBL/GenBank/DDBJ whole genome shotgun (WGS) entry which is preliminary data.</text>
</comment>
<organism evidence="3 4">
    <name type="scientific">Methanolobus chelungpuianus</name>
    <dbReference type="NCBI Taxonomy" id="502115"/>
    <lineage>
        <taxon>Archaea</taxon>
        <taxon>Methanobacteriati</taxon>
        <taxon>Methanobacteriota</taxon>
        <taxon>Stenosarchaea group</taxon>
        <taxon>Methanomicrobia</taxon>
        <taxon>Methanosarcinales</taxon>
        <taxon>Methanosarcinaceae</taxon>
        <taxon>Methanolobus</taxon>
    </lineage>
</organism>
<keyword evidence="1" id="KW-0472">Membrane</keyword>
<dbReference type="InterPro" id="IPR032816">
    <property type="entry name" value="VTT_dom"/>
</dbReference>
<evidence type="ECO:0000313" key="3">
    <source>
        <dbReference type="EMBL" id="MCQ6962673.1"/>
    </source>
</evidence>
<evidence type="ECO:0000313" key="4">
    <source>
        <dbReference type="Proteomes" id="UP001206983"/>
    </source>
</evidence>
<name>A0AAE3HAQ1_9EURY</name>
<keyword evidence="4" id="KW-1185">Reference proteome</keyword>
<dbReference type="RefSeq" id="WP_256622484.1">
    <property type="nucleotide sequence ID" value="NZ_JTEO01000004.1"/>
</dbReference>
<gene>
    <name evidence="3" type="ORF">PV02_06005</name>
</gene>
<feature type="domain" description="VTT" evidence="2">
    <location>
        <begin position="88"/>
        <end position="193"/>
    </location>
</feature>
<keyword evidence="1" id="KW-0812">Transmembrane</keyword>
<evidence type="ECO:0000259" key="2">
    <source>
        <dbReference type="Pfam" id="PF09335"/>
    </source>
</evidence>
<feature type="transmembrane region" description="Helical" evidence="1">
    <location>
        <begin position="28"/>
        <end position="49"/>
    </location>
</feature>
<evidence type="ECO:0000256" key="1">
    <source>
        <dbReference type="SAM" id="Phobius"/>
    </source>
</evidence>